<sequence>MAGSKTVLYATLESGQVLEYLPEVIGEGGMKVVHFTPDKKSVVCFFKDSDQAVDPQRRVRLQNIVGKYNPTTDAKTGAYWKDLFCWPTAVVVKPQLGVVAPTYAANFFFASGPFQGKEKQATWFTSPKLRRMLPVAERGTWLGYLQISIRLARAVRRMHNAGLAHSDLSNKNVLIDPLSGAAVIIDVDSLVVPQIYPPDVLGTPGYIAPEVLATSNLALDDSKRVLPSRRTDQHALAVLIYQYLLGRHPLRGPKVNSTISAEEDERISMGEGAVWVENPTDRSNRPAKLGVPYSVLGPYLSPLLERAFMSGLHNPGERPGADEWERALVKTTDLLLPCPNASCSGGWFVLGETAPRCPWCGTLRNGSFPVLNLYRAGKTGQFLSERHKLVVWHHSRLYKWHTFDNQFAGEGVDRAPQAYFALQNGVWWMVNQGQESMSITGAGSIPPGGGTELRDGQQIQLSNAPHGRLAVVQMMRA</sequence>
<dbReference type="Gene3D" id="1.10.510.10">
    <property type="entry name" value="Transferase(Phosphotransferase) domain 1"/>
    <property type="match status" value="1"/>
</dbReference>
<protein>
    <submittedName>
        <fullName evidence="2">Protein kinase domain-containing protein</fullName>
    </submittedName>
</protein>
<reference evidence="2 3" key="1">
    <citation type="journal article" date="2018" name="Syst. Appl. Microbiol.">
        <title>Abditibacterium utsteinense sp. nov., the first cultivated member of candidate phylum FBP, isolated from ice-free Antarctic soil samples.</title>
        <authorList>
            <person name="Tahon G."/>
            <person name="Tytgat B."/>
            <person name="Lebbe L."/>
            <person name="Carlier A."/>
            <person name="Willems A."/>
        </authorList>
    </citation>
    <scope>NUCLEOTIDE SEQUENCE [LARGE SCALE GENOMIC DNA]</scope>
    <source>
        <strain evidence="2 3">LMG 29911</strain>
    </source>
</reference>
<keyword evidence="2" id="KW-0808">Transferase</keyword>
<feature type="domain" description="Protein kinase" evidence="1">
    <location>
        <begin position="19"/>
        <end position="336"/>
    </location>
</feature>
<dbReference type="SMART" id="SM00220">
    <property type="entry name" value="S_TKc"/>
    <property type="match status" value="1"/>
</dbReference>
<dbReference type="GO" id="GO:0005524">
    <property type="term" value="F:ATP binding"/>
    <property type="evidence" value="ECO:0007669"/>
    <property type="project" value="InterPro"/>
</dbReference>
<evidence type="ECO:0000313" key="3">
    <source>
        <dbReference type="Proteomes" id="UP000237684"/>
    </source>
</evidence>
<evidence type="ECO:0000313" key="2">
    <source>
        <dbReference type="EMBL" id="PQV63580.1"/>
    </source>
</evidence>
<name>A0A2S8SS05_9BACT</name>
<dbReference type="Pfam" id="PF00069">
    <property type="entry name" value="Pkinase"/>
    <property type="match status" value="1"/>
</dbReference>
<keyword evidence="2" id="KW-0418">Kinase</keyword>
<organism evidence="2 3">
    <name type="scientific">Abditibacterium utsteinense</name>
    <dbReference type="NCBI Taxonomy" id="1960156"/>
    <lineage>
        <taxon>Bacteria</taxon>
        <taxon>Pseudomonadati</taxon>
        <taxon>Abditibacteriota</taxon>
        <taxon>Abditibacteriia</taxon>
        <taxon>Abditibacteriales</taxon>
        <taxon>Abditibacteriaceae</taxon>
        <taxon>Abditibacterium</taxon>
    </lineage>
</organism>
<accession>A0A2S8SS05</accession>
<dbReference type="InterPro" id="IPR000719">
    <property type="entry name" value="Prot_kinase_dom"/>
</dbReference>
<comment type="caution">
    <text evidence="2">The sequence shown here is derived from an EMBL/GenBank/DDBJ whole genome shotgun (WGS) entry which is preliminary data.</text>
</comment>
<dbReference type="SUPFAM" id="SSF56112">
    <property type="entry name" value="Protein kinase-like (PK-like)"/>
    <property type="match status" value="1"/>
</dbReference>
<dbReference type="GO" id="GO:0004672">
    <property type="term" value="F:protein kinase activity"/>
    <property type="evidence" value="ECO:0007669"/>
    <property type="project" value="InterPro"/>
</dbReference>
<dbReference type="RefSeq" id="WP_105484003.1">
    <property type="nucleotide sequence ID" value="NZ_NIGF01000010.1"/>
</dbReference>
<proteinExistence type="predicted"/>
<dbReference type="EMBL" id="NIGF01000010">
    <property type="protein sequence ID" value="PQV63580.1"/>
    <property type="molecule type" value="Genomic_DNA"/>
</dbReference>
<dbReference type="InParanoid" id="A0A2S8SS05"/>
<keyword evidence="3" id="KW-1185">Reference proteome</keyword>
<dbReference type="AlphaFoldDB" id="A0A2S8SS05"/>
<gene>
    <name evidence="2" type="ORF">B1R32_11043</name>
</gene>
<dbReference type="InterPro" id="IPR011009">
    <property type="entry name" value="Kinase-like_dom_sf"/>
</dbReference>
<evidence type="ECO:0000259" key="1">
    <source>
        <dbReference type="PROSITE" id="PS50011"/>
    </source>
</evidence>
<dbReference type="Proteomes" id="UP000237684">
    <property type="component" value="Unassembled WGS sequence"/>
</dbReference>
<dbReference type="PROSITE" id="PS50011">
    <property type="entry name" value="PROTEIN_KINASE_DOM"/>
    <property type="match status" value="1"/>
</dbReference>
<dbReference type="OrthoDB" id="583109at2"/>